<evidence type="ECO:0008006" key="5">
    <source>
        <dbReference type="Google" id="ProtNLM"/>
    </source>
</evidence>
<evidence type="ECO:0000256" key="2">
    <source>
        <dbReference type="SAM" id="SignalP"/>
    </source>
</evidence>
<evidence type="ECO:0000313" key="4">
    <source>
        <dbReference type="Proteomes" id="UP000273405"/>
    </source>
</evidence>
<reference evidence="4" key="1">
    <citation type="submission" date="2018-09" db="EMBL/GenBank/DDBJ databases">
        <authorList>
            <person name="Livingstone P.G."/>
            <person name="Whitworth D.E."/>
        </authorList>
    </citation>
    <scope>NUCLEOTIDE SEQUENCE [LARGE SCALE GENOMIC DNA]</scope>
    <source>
        <strain evidence="4">CA040B</strain>
    </source>
</reference>
<organism evidence="3 4">
    <name type="scientific">Corallococcus sicarius</name>
    <dbReference type="NCBI Taxonomy" id="2316726"/>
    <lineage>
        <taxon>Bacteria</taxon>
        <taxon>Pseudomonadati</taxon>
        <taxon>Myxococcota</taxon>
        <taxon>Myxococcia</taxon>
        <taxon>Myxococcales</taxon>
        <taxon>Cystobacterineae</taxon>
        <taxon>Myxococcaceae</taxon>
        <taxon>Corallococcus</taxon>
    </lineage>
</organism>
<keyword evidence="4" id="KW-1185">Reference proteome</keyword>
<accession>A0A3A8NRY0</accession>
<comment type="caution">
    <text evidence="3">The sequence shown here is derived from an EMBL/GenBank/DDBJ whole genome shotgun (WGS) entry which is preliminary data.</text>
</comment>
<feature type="signal peptide" evidence="2">
    <location>
        <begin position="1"/>
        <end position="20"/>
    </location>
</feature>
<dbReference type="OrthoDB" id="5494161at2"/>
<keyword evidence="2" id="KW-0732">Signal</keyword>
<protein>
    <recommendedName>
        <fullName evidence="5">Lipoprotein</fullName>
    </recommendedName>
</protein>
<feature type="region of interest" description="Disordered" evidence="1">
    <location>
        <begin position="291"/>
        <end position="314"/>
    </location>
</feature>
<dbReference type="EMBL" id="RAWG01000059">
    <property type="protein sequence ID" value="RKH43905.1"/>
    <property type="molecule type" value="Genomic_DNA"/>
</dbReference>
<feature type="chain" id="PRO_5017462969" description="Lipoprotein" evidence="2">
    <location>
        <begin position="21"/>
        <end position="314"/>
    </location>
</feature>
<evidence type="ECO:0000256" key="1">
    <source>
        <dbReference type="SAM" id="MobiDB-lite"/>
    </source>
</evidence>
<evidence type="ECO:0000313" key="3">
    <source>
        <dbReference type="EMBL" id="RKH43905.1"/>
    </source>
</evidence>
<dbReference type="RefSeq" id="WP_120625412.1">
    <property type="nucleotide sequence ID" value="NZ_RAWG01000059.1"/>
</dbReference>
<gene>
    <name evidence="3" type="ORF">D7X12_12010</name>
</gene>
<proteinExistence type="predicted"/>
<dbReference type="Proteomes" id="UP000273405">
    <property type="component" value="Unassembled WGS sequence"/>
</dbReference>
<name>A0A3A8NRY0_9BACT</name>
<dbReference type="PROSITE" id="PS51257">
    <property type="entry name" value="PROKAR_LIPOPROTEIN"/>
    <property type="match status" value="1"/>
</dbReference>
<sequence>MVRGLLVAVVVLALGCRAHSGVTQGEAQAPAPQPDAAEKPVALVTDAELVRVQKRARYIVASEQGAIRATDLLLERPDLDRTRMNWFFTVPRGNAWYAVFGRFNPEDTFVPAYAYRAPIEFSGEMEDFPVASLPEGMEAVARAVSTACERVYQVHGRKQLNPVVVEEDDGITVYVLQGFDDSNLYLLGGDFRFRFSKDGRQKLQELPLHQGLIPVSIAPDGDGERPAFSAHAHVLFPGPLETELALVMLYPVLGGLFVGASDQDCIYALSPDGTIRAVRLSREEILRELRSDGTFAPPPEAPVPAKEGDAGVVL</sequence>
<dbReference type="AlphaFoldDB" id="A0A3A8NRY0"/>